<evidence type="ECO:0000313" key="3">
    <source>
        <dbReference type="EMBL" id="KAG5261165.1"/>
    </source>
</evidence>
<feature type="region of interest" description="Disordered" evidence="2">
    <location>
        <begin position="750"/>
        <end position="967"/>
    </location>
</feature>
<dbReference type="GO" id="GO:0016020">
    <property type="term" value="C:membrane"/>
    <property type="evidence" value="ECO:0007669"/>
    <property type="project" value="TreeGrafter"/>
</dbReference>
<feature type="region of interest" description="Disordered" evidence="2">
    <location>
        <begin position="982"/>
        <end position="1008"/>
    </location>
</feature>
<proteinExistence type="inferred from homology"/>
<feature type="compositionally biased region" description="Polar residues" evidence="2">
    <location>
        <begin position="1"/>
        <end position="14"/>
    </location>
</feature>
<reference evidence="3" key="1">
    <citation type="submission" date="2020-10" db="EMBL/GenBank/DDBJ databases">
        <title>Chromosome-scale genome assembly of the Allis shad, Alosa alosa.</title>
        <authorList>
            <person name="Margot Z."/>
            <person name="Christophe K."/>
            <person name="Cabau C."/>
            <person name="Louis A."/>
            <person name="Berthelot C."/>
            <person name="Parey E."/>
            <person name="Roest Crollius H."/>
            <person name="Montfort J."/>
            <person name="Robinson-Rechavi M."/>
            <person name="Bucao C."/>
            <person name="Bouchez O."/>
            <person name="Gislard M."/>
            <person name="Lluch J."/>
            <person name="Milhes M."/>
            <person name="Lampietro C."/>
            <person name="Lopez Roques C."/>
            <person name="Donnadieu C."/>
            <person name="Braasch I."/>
            <person name="Desvignes T."/>
            <person name="Postlethwait J."/>
            <person name="Bobe J."/>
            <person name="Guiguen Y."/>
        </authorList>
    </citation>
    <scope>NUCLEOTIDE SEQUENCE</scope>
    <source>
        <strain evidence="3">M-15738</strain>
        <tissue evidence="3">Blood</tissue>
    </source>
</reference>
<evidence type="ECO:0000256" key="1">
    <source>
        <dbReference type="ARBA" id="ARBA00010090"/>
    </source>
</evidence>
<comment type="caution">
    <text evidence="3">The sequence shown here is derived from an EMBL/GenBank/DDBJ whole genome shotgun (WGS) entry which is preliminary data.</text>
</comment>
<feature type="region of interest" description="Disordered" evidence="2">
    <location>
        <begin position="127"/>
        <end position="200"/>
    </location>
</feature>
<feature type="compositionally biased region" description="Basic residues" evidence="2">
    <location>
        <begin position="686"/>
        <end position="695"/>
    </location>
</feature>
<feature type="compositionally biased region" description="Polar residues" evidence="2">
    <location>
        <begin position="856"/>
        <end position="867"/>
    </location>
</feature>
<dbReference type="Pfam" id="PF05461">
    <property type="entry name" value="ApoL"/>
    <property type="match status" value="1"/>
</dbReference>
<feature type="compositionally biased region" description="Basic and acidic residues" evidence="2">
    <location>
        <begin position="460"/>
        <end position="480"/>
    </location>
</feature>
<feature type="compositionally biased region" description="Basic and acidic residues" evidence="2">
    <location>
        <begin position="755"/>
        <end position="770"/>
    </location>
</feature>
<feature type="region of interest" description="Disordered" evidence="2">
    <location>
        <begin position="646"/>
        <end position="695"/>
    </location>
</feature>
<dbReference type="EMBL" id="JADWDJ010000024">
    <property type="protein sequence ID" value="KAG5261165.1"/>
    <property type="molecule type" value="Genomic_DNA"/>
</dbReference>
<evidence type="ECO:0000313" key="4">
    <source>
        <dbReference type="Proteomes" id="UP000823561"/>
    </source>
</evidence>
<organism evidence="3 4">
    <name type="scientific">Alosa alosa</name>
    <name type="common">allis shad</name>
    <dbReference type="NCBI Taxonomy" id="278164"/>
    <lineage>
        <taxon>Eukaryota</taxon>
        <taxon>Metazoa</taxon>
        <taxon>Chordata</taxon>
        <taxon>Craniata</taxon>
        <taxon>Vertebrata</taxon>
        <taxon>Euteleostomi</taxon>
        <taxon>Actinopterygii</taxon>
        <taxon>Neopterygii</taxon>
        <taxon>Teleostei</taxon>
        <taxon>Clupei</taxon>
        <taxon>Clupeiformes</taxon>
        <taxon>Clupeoidei</taxon>
        <taxon>Clupeidae</taxon>
        <taxon>Alosa</taxon>
    </lineage>
</organism>
<dbReference type="InterPro" id="IPR008405">
    <property type="entry name" value="ApoL"/>
</dbReference>
<keyword evidence="4" id="KW-1185">Reference proteome</keyword>
<feature type="compositionally biased region" description="Polar residues" evidence="2">
    <location>
        <begin position="21"/>
        <end position="34"/>
    </location>
</feature>
<feature type="compositionally biased region" description="Basic residues" evidence="2">
    <location>
        <begin position="828"/>
        <end position="839"/>
    </location>
</feature>
<feature type="region of interest" description="Disordered" evidence="2">
    <location>
        <begin position="258"/>
        <end position="278"/>
    </location>
</feature>
<feature type="region of interest" description="Disordered" evidence="2">
    <location>
        <begin position="316"/>
        <end position="368"/>
    </location>
</feature>
<feature type="compositionally biased region" description="Basic residues" evidence="2">
    <location>
        <begin position="513"/>
        <end position="522"/>
    </location>
</feature>
<feature type="compositionally biased region" description="Polar residues" evidence="2">
    <location>
        <begin position="169"/>
        <end position="189"/>
    </location>
</feature>
<protein>
    <submittedName>
        <fullName evidence="3">Uncharacterized protein</fullName>
    </submittedName>
</protein>
<accession>A0AAV6FET2</accession>
<feature type="compositionally biased region" description="Basic and acidic residues" evidence="2">
    <location>
        <begin position="812"/>
        <end position="827"/>
    </location>
</feature>
<feature type="region of interest" description="Disordered" evidence="2">
    <location>
        <begin position="425"/>
        <end position="522"/>
    </location>
</feature>
<feature type="compositionally biased region" description="Acidic residues" evidence="2">
    <location>
        <begin position="990"/>
        <end position="1008"/>
    </location>
</feature>
<feature type="compositionally biased region" description="Polar residues" evidence="2">
    <location>
        <begin position="258"/>
        <end position="275"/>
    </location>
</feature>
<feature type="compositionally biased region" description="Basic and acidic residues" evidence="2">
    <location>
        <begin position="840"/>
        <end position="851"/>
    </location>
</feature>
<sequence length="1289" mass="143404">MLKSVSQSTPTNQYEHVGTGVQDSPFGSTTGNPFTAAMNNLSSVNTDMFQREPFNQNTDIFQSSTDIFTTPSSNWDTDVFRPPSPFDNTDIFQTASSNGNISALSSSPPTSPHVNLFPPLSYNVGGTDTAMKPSKPPFEIYQSPPSTQEVDIFKKPKPEVPQRPKTHLRNGTSFSQRTPSPLSSTSADQKASPASDISWQNVLQATPTGTSDEYQAALSARDDLFSSFLNNPHDLSSATSSSVTSDLFKTPSTSFAGQSTPFSQAHSSVQSSHTPGNPFYPLPNWRAVTGMAEAAEGTVSADRKLNLLLITPEGTEHNVLQNTPSDGTNKAFSSSPFQETEASTSTPSEFSRPKPLPRVPPRAHPRTRVPINNVNQETASPVEEESSDVNIVFTGEERCVEDWPEDSPQLSSNWKPSGTLRLRRESIVEKESERNGGDKSGKKSLRKLALSISTRRRSKDKLLDDVKHGDSHMSHQRSELQSDTGSSIQEGPLIDVFSSDNGEQSQGEESKSAKKSKFKGSKVFRRKSKKLIVGQNTTENHSALELYEGPLEENTEIAQDETKVTPDFPSQKKKVLKKRLSNLNRHSIKKQGVLLNEVPASYPHKSAWPQEGRFQEEQNASVPKEIFMTHNSHSKDTELYTNLKDGSENKEHNYYGMDFNHGKDFSEEDHPKSDGLHHDEDEKKEAHGKKKVDHKKSLKIMVPHLTWKDYTNNNHPYGASSGSPSRDYYPQEGAKGLGYEAPEVMTSDYYPSATTKDRDMLPTVGEERPEFTSMGNTASLKGDYGAMSSPRYKEDYPHPSIIHKGSDLFTAVDKHGEHTNKKEDCKPKKPSKFTVKPRQKSKDNLFEEGTKRKSGPSESGYQPSPQFKSDPMEDEFFRGDADVFQEGRCGREDKWRTGDYEPEFLEDDFSEKCTVQEMEDEQNEKEPGKGRKKSRKISIQHLTQKDQRRKPQQYEYEDPPGATSSDYYMSDAAKVDWTASQMDVRRTGAEEEDEEGLEVLPEEDEGDTDSLMEWWNTVEMWDEIPSDEESTLKEEETKSFTQTADRVHRGLRVFNKVFMEQAEVLYQHVLILHAIADDLSSFHRRAKVGSITGGTTMAVGGAAAIAGLALAPLTFGASLVVSAVGLGVVTAGGITSASAALSDKLNDVQDRKKIELVANDYLTRLSEVGHCLGYVREGMRRLSCHPLLRRNNYYASSDWEVRRALQMVSLVREPADRAADVAGRGTAALSSLFKHMDRFFVDRGGKQELRKACKKEATGQVHLVATVLQEGLVELNSIREQMLDAYGNI</sequence>
<comment type="similarity">
    <text evidence="1">Belongs to the apolipoprotein L family.</text>
</comment>
<feature type="region of interest" description="Disordered" evidence="2">
    <location>
        <begin position="1"/>
        <end position="34"/>
    </location>
</feature>
<feature type="compositionally biased region" description="Basic and acidic residues" evidence="2">
    <location>
        <begin position="425"/>
        <end position="441"/>
    </location>
</feature>
<dbReference type="PANTHER" id="PTHR14096">
    <property type="entry name" value="APOLIPOPROTEIN L"/>
    <property type="match status" value="1"/>
</dbReference>
<dbReference type="Proteomes" id="UP000823561">
    <property type="component" value="Chromosome 24"/>
</dbReference>
<feature type="compositionally biased region" description="Polar residues" evidence="2">
    <location>
        <begin position="318"/>
        <end position="349"/>
    </location>
</feature>
<dbReference type="PANTHER" id="PTHR14096:SF64">
    <property type="match status" value="1"/>
</dbReference>
<gene>
    <name evidence="3" type="ORF">AALO_G00300770</name>
</gene>
<dbReference type="GO" id="GO:0005576">
    <property type="term" value="C:extracellular region"/>
    <property type="evidence" value="ECO:0007669"/>
    <property type="project" value="InterPro"/>
</dbReference>
<feature type="compositionally biased region" description="Basic and acidic residues" evidence="2">
    <location>
        <begin position="888"/>
        <end position="899"/>
    </location>
</feature>
<evidence type="ECO:0000256" key="2">
    <source>
        <dbReference type="SAM" id="MobiDB-lite"/>
    </source>
</evidence>
<dbReference type="GO" id="GO:0008289">
    <property type="term" value="F:lipid binding"/>
    <property type="evidence" value="ECO:0007669"/>
    <property type="project" value="InterPro"/>
</dbReference>
<feature type="compositionally biased region" description="Basic and acidic residues" evidence="2">
    <location>
        <begin position="151"/>
        <end position="162"/>
    </location>
</feature>
<feature type="region of interest" description="Disordered" evidence="2">
    <location>
        <begin position="710"/>
        <end position="734"/>
    </location>
</feature>
<feature type="compositionally biased region" description="Basic and acidic residues" evidence="2">
    <location>
        <begin position="660"/>
        <end position="685"/>
    </location>
</feature>
<feature type="compositionally biased region" description="Polar residues" evidence="2">
    <location>
        <begin position="710"/>
        <end position="724"/>
    </location>
</feature>
<feature type="compositionally biased region" description="Acidic residues" evidence="2">
    <location>
        <begin position="900"/>
        <end position="909"/>
    </location>
</feature>
<name>A0AAV6FET2_9TELE</name>
<dbReference type="GO" id="GO:0042157">
    <property type="term" value="P:lipoprotein metabolic process"/>
    <property type="evidence" value="ECO:0007669"/>
    <property type="project" value="InterPro"/>
</dbReference>
<dbReference type="GO" id="GO:0006869">
    <property type="term" value="P:lipid transport"/>
    <property type="evidence" value="ECO:0007669"/>
    <property type="project" value="InterPro"/>
</dbReference>